<gene>
    <name evidence="3" type="ORF">GX453_08945</name>
</gene>
<dbReference type="SUPFAM" id="SSF143120">
    <property type="entry name" value="YefM-like"/>
    <property type="match status" value="1"/>
</dbReference>
<dbReference type="Proteomes" id="UP000559962">
    <property type="component" value="Unassembled WGS sequence"/>
</dbReference>
<dbReference type="Gene3D" id="3.40.1620.10">
    <property type="entry name" value="YefM-like domain"/>
    <property type="match status" value="1"/>
</dbReference>
<comment type="similarity">
    <text evidence="1 2">Belongs to the phD/YefM antitoxin family.</text>
</comment>
<comment type="function">
    <text evidence="2">Antitoxin component of a type II toxin-antitoxin (TA) system.</text>
</comment>
<dbReference type="AlphaFoldDB" id="A0A847J637"/>
<dbReference type="NCBIfam" id="TIGR01552">
    <property type="entry name" value="phd_fam"/>
    <property type="match status" value="1"/>
</dbReference>
<evidence type="ECO:0000313" key="3">
    <source>
        <dbReference type="EMBL" id="NLH36122.1"/>
    </source>
</evidence>
<evidence type="ECO:0000256" key="1">
    <source>
        <dbReference type="ARBA" id="ARBA00009981"/>
    </source>
</evidence>
<sequence>MELIRPSSILRDYNKVVDEVQDGEPIILTKNGVGKAVMVNFEEWQRKQAEVWLLTELNRAEQDFGAGGDIDEFAKNYQLGDFSD</sequence>
<accession>A0A847J637</accession>
<evidence type="ECO:0000256" key="2">
    <source>
        <dbReference type="RuleBase" id="RU362080"/>
    </source>
</evidence>
<name>A0A847J637_9LACT</name>
<reference evidence="3 4" key="1">
    <citation type="journal article" date="2020" name="Biotechnol. Biofuels">
        <title>New insights from the biogas microbiome by comprehensive genome-resolved metagenomics of nearly 1600 species originating from multiple anaerobic digesters.</title>
        <authorList>
            <person name="Campanaro S."/>
            <person name="Treu L."/>
            <person name="Rodriguez-R L.M."/>
            <person name="Kovalovszki A."/>
            <person name="Ziels R.M."/>
            <person name="Maus I."/>
            <person name="Zhu X."/>
            <person name="Kougias P.G."/>
            <person name="Basile A."/>
            <person name="Luo G."/>
            <person name="Schluter A."/>
            <person name="Konstantinidis K.T."/>
            <person name="Angelidaki I."/>
        </authorList>
    </citation>
    <scope>NUCLEOTIDE SEQUENCE [LARGE SCALE GENOMIC DNA]</scope>
    <source>
        <strain evidence="3">AS27yjCOA_61</strain>
    </source>
</reference>
<comment type="caution">
    <text evidence="3">The sequence shown here is derived from an EMBL/GenBank/DDBJ whole genome shotgun (WGS) entry which is preliminary data.</text>
</comment>
<dbReference type="InterPro" id="IPR006442">
    <property type="entry name" value="Antitoxin_Phd/YefM"/>
</dbReference>
<organism evidence="3 4">
    <name type="scientific">Pseudolactococcus chungangensis</name>
    <dbReference type="NCBI Taxonomy" id="451457"/>
    <lineage>
        <taxon>Bacteria</taxon>
        <taxon>Bacillati</taxon>
        <taxon>Bacillota</taxon>
        <taxon>Bacilli</taxon>
        <taxon>Lactobacillales</taxon>
        <taxon>Streptococcaceae</taxon>
        <taxon>Pseudolactococcus</taxon>
    </lineage>
</organism>
<dbReference type="InterPro" id="IPR036165">
    <property type="entry name" value="YefM-like_sf"/>
</dbReference>
<dbReference type="Pfam" id="PF02604">
    <property type="entry name" value="PhdYeFM_antitox"/>
    <property type="match status" value="1"/>
</dbReference>
<dbReference type="EMBL" id="JAAYVO010000120">
    <property type="protein sequence ID" value="NLH36122.1"/>
    <property type="molecule type" value="Genomic_DNA"/>
</dbReference>
<proteinExistence type="inferred from homology"/>
<protein>
    <recommendedName>
        <fullName evidence="2">Antitoxin</fullName>
    </recommendedName>
</protein>
<evidence type="ECO:0000313" key="4">
    <source>
        <dbReference type="Proteomes" id="UP000559962"/>
    </source>
</evidence>